<evidence type="ECO:0000256" key="3">
    <source>
        <dbReference type="ARBA" id="ARBA00022989"/>
    </source>
</evidence>
<sequence length="421" mass="47308">MGVLAPIFIYVVAFCCTIGAIALAVLHIYRHLLNYTEPTYQRFIVRIIFMVPVYALMSFLSLVAPKSSIYFNSIREVYEAWVIYNFLSLCLSWVGGPGAVVISLSGRVLKPSMCLMTCCFPPIPLDGRFIRKCKQGCLQFVILKPILVVITLLLYAKGKYEDGNFNPKQSYLYLTIIHTFSYTMALYSLLLFYVACKDLLQPFNPVPKFIIIKSVVFLTYWQGVLFFLAAKTGFIKNADEAALLQNFIICVEMLVAAVGHFYAFPYKEYAGANIGESRGLTASLGHALKLNDFYHDTVHQFAPTYHDYVLYNHSEGEEGTRKYRSRTFVPIGPEMDTMRKNKYVFGNKLDDIQLSSMSSSNSSTPSHFDPIPDASNSDARKSSLLLDMSNSVSVPYDLTLIDLDVSSYPENVPAADKAGTR</sequence>
<keyword evidence="3 6" id="KW-1133">Transmembrane helix</keyword>
<keyword evidence="8" id="KW-1185">Reference proteome</keyword>
<protein>
    <submittedName>
        <fullName evidence="7">Putative organic solute transporter subunit alpha/Transmembrane protein</fullName>
    </submittedName>
</protein>
<evidence type="ECO:0000256" key="5">
    <source>
        <dbReference type="SAM" id="MobiDB-lite"/>
    </source>
</evidence>
<keyword evidence="4 6" id="KW-0472">Membrane</keyword>
<gene>
    <name evidence="7" type="ORF">Lalb_Chr07g0193041</name>
</gene>
<reference evidence="8" key="1">
    <citation type="journal article" date="2020" name="Nat. Commun.">
        <title>Genome sequence of the cluster root forming white lupin.</title>
        <authorList>
            <person name="Hufnagel B."/>
            <person name="Marques A."/>
            <person name="Soriano A."/>
            <person name="Marques L."/>
            <person name="Divol F."/>
            <person name="Doumas P."/>
            <person name="Sallet E."/>
            <person name="Mancinotti D."/>
            <person name="Carrere S."/>
            <person name="Marande W."/>
            <person name="Arribat S."/>
            <person name="Keller J."/>
            <person name="Huneau C."/>
            <person name="Blein T."/>
            <person name="Aime D."/>
            <person name="Laguerre M."/>
            <person name="Taylor J."/>
            <person name="Schubert V."/>
            <person name="Nelson M."/>
            <person name="Geu-Flores F."/>
            <person name="Crespi M."/>
            <person name="Gallardo-Guerrero K."/>
            <person name="Delaux P.-M."/>
            <person name="Salse J."/>
            <person name="Berges H."/>
            <person name="Guyot R."/>
            <person name="Gouzy J."/>
            <person name="Peret B."/>
        </authorList>
    </citation>
    <scope>NUCLEOTIDE SEQUENCE [LARGE SCALE GENOMIC DNA]</scope>
    <source>
        <strain evidence="8">cv. Amiga</strain>
    </source>
</reference>
<evidence type="ECO:0000256" key="2">
    <source>
        <dbReference type="ARBA" id="ARBA00022692"/>
    </source>
</evidence>
<evidence type="ECO:0000313" key="7">
    <source>
        <dbReference type="EMBL" id="KAE9610997.1"/>
    </source>
</evidence>
<dbReference type="EMBL" id="WOCE01000007">
    <property type="protein sequence ID" value="KAE9610997.1"/>
    <property type="molecule type" value="Genomic_DNA"/>
</dbReference>
<evidence type="ECO:0000256" key="4">
    <source>
        <dbReference type="ARBA" id="ARBA00023136"/>
    </source>
</evidence>
<dbReference type="PANTHER" id="PTHR23423">
    <property type="entry name" value="ORGANIC SOLUTE TRANSPORTER-RELATED"/>
    <property type="match status" value="1"/>
</dbReference>
<accession>A0A6A4QAN7</accession>
<dbReference type="InterPro" id="IPR005178">
    <property type="entry name" value="Ostalpha/TMEM184C"/>
</dbReference>
<name>A0A6A4QAN7_LUPAL</name>
<evidence type="ECO:0000256" key="6">
    <source>
        <dbReference type="SAM" id="Phobius"/>
    </source>
</evidence>
<organism evidence="7 8">
    <name type="scientific">Lupinus albus</name>
    <name type="common">White lupine</name>
    <name type="synonym">Lupinus termis</name>
    <dbReference type="NCBI Taxonomy" id="3870"/>
    <lineage>
        <taxon>Eukaryota</taxon>
        <taxon>Viridiplantae</taxon>
        <taxon>Streptophyta</taxon>
        <taxon>Embryophyta</taxon>
        <taxon>Tracheophyta</taxon>
        <taxon>Spermatophyta</taxon>
        <taxon>Magnoliopsida</taxon>
        <taxon>eudicotyledons</taxon>
        <taxon>Gunneridae</taxon>
        <taxon>Pentapetalae</taxon>
        <taxon>rosids</taxon>
        <taxon>fabids</taxon>
        <taxon>Fabales</taxon>
        <taxon>Fabaceae</taxon>
        <taxon>Papilionoideae</taxon>
        <taxon>50 kb inversion clade</taxon>
        <taxon>genistoids sensu lato</taxon>
        <taxon>core genistoids</taxon>
        <taxon>Genisteae</taxon>
        <taxon>Lupinus</taxon>
    </lineage>
</organism>
<feature type="transmembrane region" description="Helical" evidence="6">
    <location>
        <begin position="171"/>
        <end position="196"/>
    </location>
</feature>
<feature type="transmembrane region" description="Helical" evidence="6">
    <location>
        <begin position="208"/>
        <end position="230"/>
    </location>
</feature>
<dbReference type="GO" id="GO:0016020">
    <property type="term" value="C:membrane"/>
    <property type="evidence" value="ECO:0007669"/>
    <property type="project" value="UniProtKB-SubCell"/>
</dbReference>
<feature type="transmembrane region" description="Helical" evidence="6">
    <location>
        <begin position="242"/>
        <end position="264"/>
    </location>
</feature>
<dbReference type="Pfam" id="PF03619">
    <property type="entry name" value="Solute_trans_a"/>
    <property type="match status" value="1"/>
</dbReference>
<dbReference type="AlphaFoldDB" id="A0A6A4QAN7"/>
<keyword evidence="2 6" id="KW-0812">Transmembrane</keyword>
<dbReference type="Proteomes" id="UP000447434">
    <property type="component" value="Chromosome 7"/>
</dbReference>
<dbReference type="SMART" id="SM01417">
    <property type="entry name" value="Solute_trans_a"/>
    <property type="match status" value="1"/>
</dbReference>
<feature type="compositionally biased region" description="Low complexity" evidence="5">
    <location>
        <begin position="355"/>
        <end position="366"/>
    </location>
</feature>
<feature type="region of interest" description="Disordered" evidence="5">
    <location>
        <begin position="355"/>
        <end position="375"/>
    </location>
</feature>
<evidence type="ECO:0000256" key="1">
    <source>
        <dbReference type="ARBA" id="ARBA00004141"/>
    </source>
</evidence>
<feature type="transmembrane region" description="Helical" evidence="6">
    <location>
        <begin position="43"/>
        <end position="63"/>
    </location>
</feature>
<comment type="caution">
    <text evidence="7">The sequence shown here is derived from an EMBL/GenBank/DDBJ whole genome shotgun (WGS) entry which is preliminary data.</text>
</comment>
<comment type="subcellular location">
    <subcellularLocation>
        <location evidence="1">Membrane</location>
        <topology evidence="1">Multi-pass membrane protein</topology>
    </subcellularLocation>
</comment>
<evidence type="ECO:0000313" key="8">
    <source>
        <dbReference type="Proteomes" id="UP000447434"/>
    </source>
</evidence>
<feature type="transmembrane region" description="Helical" evidence="6">
    <location>
        <begin position="6"/>
        <end position="31"/>
    </location>
</feature>
<feature type="transmembrane region" description="Helical" evidence="6">
    <location>
        <begin position="83"/>
        <end position="106"/>
    </location>
</feature>
<feature type="transmembrane region" description="Helical" evidence="6">
    <location>
        <begin position="137"/>
        <end position="156"/>
    </location>
</feature>
<proteinExistence type="predicted"/>
<dbReference type="OrthoDB" id="5348404at2759"/>